<accession>A0A1J1J871</accession>
<protein>
    <submittedName>
        <fullName evidence="2">CLUMA_CG021470, isoform A</fullName>
    </submittedName>
</protein>
<keyword evidence="1" id="KW-0812">Transmembrane</keyword>
<gene>
    <name evidence="2" type="ORF">CLUMA_CG021470</name>
</gene>
<dbReference type="AlphaFoldDB" id="A0A1J1J871"/>
<sequence>MDKKGIKRKILLRNQASTRQDSLSSMVQCVIRQRQSQRQLQQQQRHKAHSLTEKEKRYIFFVVSATPAYVISLRLTTIILSSKDGNSIESQMISFQNISKLKYLITCIKSKHSAFLCLVPFPLCHCLRIVHNKYFIVIIEMTGSNESFLYDK</sequence>
<feature type="transmembrane region" description="Helical" evidence="1">
    <location>
        <begin position="58"/>
        <end position="80"/>
    </location>
</feature>
<keyword evidence="1" id="KW-0472">Membrane</keyword>
<keyword evidence="3" id="KW-1185">Reference proteome</keyword>
<name>A0A1J1J871_9DIPT</name>
<evidence type="ECO:0000313" key="2">
    <source>
        <dbReference type="EMBL" id="CRL08595.1"/>
    </source>
</evidence>
<keyword evidence="1" id="KW-1133">Transmembrane helix</keyword>
<dbReference type="Proteomes" id="UP000183832">
    <property type="component" value="Unassembled WGS sequence"/>
</dbReference>
<organism evidence="2 3">
    <name type="scientific">Clunio marinus</name>
    <dbReference type="NCBI Taxonomy" id="568069"/>
    <lineage>
        <taxon>Eukaryota</taxon>
        <taxon>Metazoa</taxon>
        <taxon>Ecdysozoa</taxon>
        <taxon>Arthropoda</taxon>
        <taxon>Hexapoda</taxon>
        <taxon>Insecta</taxon>
        <taxon>Pterygota</taxon>
        <taxon>Neoptera</taxon>
        <taxon>Endopterygota</taxon>
        <taxon>Diptera</taxon>
        <taxon>Nematocera</taxon>
        <taxon>Chironomoidea</taxon>
        <taxon>Chironomidae</taxon>
        <taxon>Clunio</taxon>
    </lineage>
</organism>
<dbReference type="EMBL" id="CVRI01000075">
    <property type="protein sequence ID" value="CRL08595.1"/>
    <property type="molecule type" value="Genomic_DNA"/>
</dbReference>
<evidence type="ECO:0000313" key="3">
    <source>
        <dbReference type="Proteomes" id="UP000183832"/>
    </source>
</evidence>
<evidence type="ECO:0000256" key="1">
    <source>
        <dbReference type="SAM" id="Phobius"/>
    </source>
</evidence>
<proteinExistence type="predicted"/>
<reference evidence="2 3" key="1">
    <citation type="submission" date="2015-04" db="EMBL/GenBank/DDBJ databases">
        <authorList>
            <person name="Syromyatnikov M.Y."/>
            <person name="Popov V.N."/>
        </authorList>
    </citation>
    <scope>NUCLEOTIDE SEQUENCE [LARGE SCALE GENOMIC DNA]</scope>
</reference>